<keyword evidence="2" id="KW-1185">Reference proteome</keyword>
<dbReference type="EMBL" id="BPLR01001548">
    <property type="protein sequence ID" value="GIZ03082.1"/>
    <property type="molecule type" value="Genomic_DNA"/>
</dbReference>
<protein>
    <submittedName>
        <fullName evidence="1">Uncharacterized protein</fullName>
    </submittedName>
</protein>
<dbReference type="Proteomes" id="UP001054945">
    <property type="component" value="Unassembled WGS sequence"/>
</dbReference>
<name>A0AAV4YAA7_CAEEX</name>
<dbReference type="AlphaFoldDB" id="A0AAV4YAA7"/>
<proteinExistence type="predicted"/>
<sequence length="80" mass="9580">MESPFCFVLRRYWGMRIPQVLWKIWDNLRNNLVVNGDIELYSGEKNSIFIRSFQGQLIEHPIHSSVTTYSFLRQSNRAFQ</sequence>
<accession>A0AAV4YAA7</accession>
<organism evidence="1 2">
    <name type="scientific">Caerostris extrusa</name>
    <name type="common">Bark spider</name>
    <name type="synonym">Caerostris bankana</name>
    <dbReference type="NCBI Taxonomy" id="172846"/>
    <lineage>
        <taxon>Eukaryota</taxon>
        <taxon>Metazoa</taxon>
        <taxon>Ecdysozoa</taxon>
        <taxon>Arthropoda</taxon>
        <taxon>Chelicerata</taxon>
        <taxon>Arachnida</taxon>
        <taxon>Araneae</taxon>
        <taxon>Araneomorphae</taxon>
        <taxon>Entelegynae</taxon>
        <taxon>Araneoidea</taxon>
        <taxon>Araneidae</taxon>
        <taxon>Caerostris</taxon>
    </lineage>
</organism>
<comment type="caution">
    <text evidence="1">The sequence shown here is derived from an EMBL/GenBank/DDBJ whole genome shotgun (WGS) entry which is preliminary data.</text>
</comment>
<evidence type="ECO:0000313" key="2">
    <source>
        <dbReference type="Proteomes" id="UP001054945"/>
    </source>
</evidence>
<gene>
    <name evidence="1" type="ORF">CEXT_605031</name>
</gene>
<evidence type="ECO:0000313" key="1">
    <source>
        <dbReference type="EMBL" id="GIZ03082.1"/>
    </source>
</evidence>
<reference evidence="1 2" key="1">
    <citation type="submission" date="2021-06" db="EMBL/GenBank/DDBJ databases">
        <title>Caerostris extrusa draft genome.</title>
        <authorList>
            <person name="Kono N."/>
            <person name="Arakawa K."/>
        </authorList>
    </citation>
    <scope>NUCLEOTIDE SEQUENCE [LARGE SCALE GENOMIC DNA]</scope>
</reference>